<comment type="caution">
    <text evidence="1">The sequence shown here is derived from an EMBL/GenBank/DDBJ whole genome shotgun (WGS) entry which is preliminary data.</text>
</comment>
<accession>A0A8H7ZYS8</accession>
<dbReference type="AlphaFoldDB" id="A0A8H7ZYS8"/>
<dbReference type="Proteomes" id="UP000673691">
    <property type="component" value="Unassembled WGS sequence"/>
</dbReference>
<protein>
    <submittedName>
        <fullName evidence="1">Uncharacterized protein</fullName>
    </submittedName>
</protein>
<organism evidence="1 2">
    <name type="scientific">Olpidium bornovanus</name>
    <dbReference type="NCBI Taxonomy" id="278681"/>
    <lineage>
        <taxon>Eukaryota</taxon>
        <taxon>Fungi</taxon>
        <taxon>Fungi incertae sedis</taxon>
        <taxon>Olpidiomycota</taxon>
        <taxon>Olpidiomycotina</taxon>
        <taxon>Olpidiomycetes</taxon>
        <taxon>Olpidiales</taxon>
        <taxon>Olpidiaceae</taxon>
        <taxon>Olpidium</taxon>
    </lineage>
</organism>
<gene>
    <name evidence="1" type="ORF">BJ554DRAFT_5813</name>
</gene>
<evidence type="ECO:0000313" key="2">
    <source>
        <dbReference type="Proteomes" id="UP000673691"/>
    </source>
</evidence>
<keyword evidence="2" id="KW-1185">Reference proteome</keyword>
<reference evidence="1 2" key="1">
    <citation type="journal article" name="Sci. Rep.">
        <title>Genome-scale phylogenetic analyses confirm Olpidium as the closest living zoosporic fungus to the non-flagellated, terrestrial fungi.</title>
        <authorList>
            <person name="Chang Y."/>
            <person name="Rochon D."/>
            <person name="Sekimoto S."/>
            <person name="Wang Y."/>
            <person name="Chovatia M."/>
            <person name="Sandor L."/>
            <person name="Salamov A."/>
            <person name="Grigoriev I.V."/>
            <person name="Stajich J.E."/>
            <person name="Spatafora J.W."/>
        </authorList>
    </citation>
    <scope>NUCLEOTIDE SEQUENCE [LARGE SCALE GENOMIC DNA]</scope>
    <source>
        <strain evidence="1">S191</strain>
    </source>
</reference>
<proteinExistence type="predicted"/>
<sequence>MKGSASTVWPEGGMSQLLSRLSNSYVPHYQEEAVRTVLTSKPSKGWKFVASAQDVLRLSTILRLQEVRLAGLRATQWIANSGKPVRIRRK</sequence>
<dbReference type="EMBL" id="JAEFCI010002908">
    <property type="protein sequence ID" value="KAG5461921.1"/>
    <property type="molecule type" value="Genomic_DNA"/>
</dbReference>
<evidence type="ECO:0000313" key="1">
    <source>
        <dbReference type="EMBL" id="KAG5461921.1"/>
    </source>
</evidence>
<name>A0A8H7ZYS8_9FUNG</name>